<name>A0A918QNX9_9ACTN</name>
<accession>A0A918QNX9</accession>
<evidence type="ECO:0000313" key="1">
    <source>
        <dbReference type="EMBL" id="GGZ64086.1"/>
    </source>
</evidence>
<reference evidence="1" key="2">
    <citation type="submission" date="2020-09" db="EMBL/GenBank/DDBJ databases">
        <authorList>
            <person name="Sun Q."/>
            <person name="Ohkuma M."/>
        </authorList>
    </citation>
    <scope>NUCLEOTIDE SEQUENCE</scope>
    <source>
        <strain evidence="1">JCM 4834</strain>
    </source>
</reference>
<reference evidence="1" key="1">
    <citation type="journal article" date="2014" name="Int. J. Syst. Evol. Microbiol.">
        <title>Complete genome sequence of Corynebacterium casei LMG S-19264T (=DSM 44701T), isolated from a smear-ripened cheese.</title>
        <authorList>
            <consortium name="US DOE Joint Genome Institute (JGI-PGF)"/>
            <person name="Walter F."/>
            <person name="Albersmeier A."/>
            <person name="Kalinowski J."/>
            <person name="Ruckert C."/>
        </authorList>
    </citation>
    <scope>NUCLEOTIDE SEQUENCE</scope>
    <source>
        <strain evidence="1">JCM 4834</strain>
    </source>
</reference>
<evidence type="ECO:0000313" key="2">
    <source>
        <dbReference type="Proteomes" id="UP000634660"/>
    </source>
</evidence>
<comment type="caution">
    <text evidence="1">The sequence shown here is derived from an EMBL/GenBank/DDBJ whole genome shotgun (WGS) entry which is preliminary data.</text>
</comment>
<gene>
    <name evidence="1" type="ORF">GCM10010371_24470</name>
</gene>
<sequence>MNGMDARWRVYGGRDDVLDEQVPGHAYVDLVDGPLDGRLLDVTDWRDEDRAEGSLLVTDRGLYGVGGRAYYAPDDTHVRGPFRWRGDTP</sequence>
<protein>
    <submittedName>
        <fullName evidence="1">Uncharacterized protein</fullName>
    </submittedName>
</protein>
<proteinExistence type="predicted"/>
<dbReference type="AlphaFoldDB" id="A0A918QNX9"/>
<organism evidence="1 2">
    <name type="scientific">Streptomyces subrutilus</name>
    <dbReference type="NCBI Taxonomy" id="36818"/>
    <lineage>
        <taxon>Bacteria</taxon>
        <taxon>Bacillati</taxon>
        <taxon>Actinomycetota</taxon>
        <taxon>Actinomycetes</taxon>
        <taxon>Kitasatosporales</taxon>
        <taxon>Streptomycetaceae</taxon>
        <taxon>Streptomyces</taxon>
    </lineage>
</organism>
<dbReference type="EMBL" id="BMVX01000008">
    <property type="protein sequence ID" value="GGZ64086.1"/>
    <property type="molecule type" value="Genomic_DNA"/>
</dbReference>
<dbReference type="Proteomes" id="UP000634660">
    <property type="component" value="Unassembled WGS sequence"/>
</dbReference>